<dbReference type="Gene3D" id="3.80.20.20">
    <property type="entry name" value="Receptor L-domain"/>
    <property type="match status" value="1"/>
</dbReference>
<feature type="domain" description="Receptor L-domain" evidence="7">
    <location>
        <begin position="47"/>
        <end position="133"/>
    </location>
</feature>
<organism evidence="9 10">
    <name type="scientific">Dyadobacter beijingensis</name>
    <dbReference type="NCBI Taxonomy" id="365489"/>
    <lineage>
        <taxon>Bacteria</taxon>
        <taxon>Pseudomonadati</taxon>
        <taxon>Bacteroidota</taxon>
        <taxon>Cytophagia</taxon>
        <taxon>Cytophagales</taxon>
        <taxon>Spirosomataceae</taxon>
        <taxon>Dyadobacter</taxon>
    </lineage>
</organism>
<keyword evidence="10" id="KW-1185">Reference proteome</keyword>
<evidence type="ECO:0000256" key="1">
    <source>
        <dbReference type="ARBA" id="ARBA00004191"/>
    </source>
</evidence>
<dbReference type="InterPro" id="IPR000494">
    <property type="entry name" value="Rcpt_L-dom"/>
</dbReference>
<dbReference type="Proteomes" id="UP000632339">
    <property type="component" value="Unassembled WGS sequence"/>
</dbReference>
<dbReference type="PANTHER" id="PTHR31018:SF3">
    <property type="entry name" value="RECEPTOR PROTEIN-TYROSINE KINASE"/>
    <property type="match status" value="1"/>
</dbReference>
<dbReference type="Pfam" id="PF18962">
    <property type="entry name" value="Por_Secre_tail"/>
    <property type="match status" value="1"/>
</dbReference>
<feature type="domain" description="Secretion system C-terminal sorting" evidence="8">
    <location>
        <begin position="491"/>
        <end position="558"/>
    </location>
</feature>
<gene>
    <name evidence="9" type="ORF">GCM10010967_43720</name>
</gene>
<feature type="signal peptide" evidence="6">
    <location>
        <begin position="1"/>
        <end position="24"/>
    </location>
</feature>
<keyword evidence="3" id="KW-0964">Secreted</keyword>
<keyword evidence="5" id="KW-0325">Glycoprotein</keyword>
<evidence type="ECO:0000256" key="5">
    <source>
        <dbReference type="ARBA" id="ARBA00023180"/>
    </source>
</evidence>
<reference evidence="10" key="1">
    <citation type="journal article" date="2019" name="Int. J. Syst. Evol. Microbiol.">
        <title>The Global Catalogue of Microorganisms (GCM) 10K type strain sequencing project: providing services to taxonomists for standard genome sequencing and annotation.</title>
        <authorList>
            <consortium name="The Broad Institute Genomics Platform"/>
            <consortium name="The Broad Institute Genome Sequencing Center for Infectious Disease"/>
            <person name="Wu L."/>
            <person name="Ma J."/>
        </authorList>
    </citation>
    <scope>NUCLEOTIDE SEQUENCE [LARGE SCALE GENOMIC DNA]</scope>
    <source>
        <strain evidence="10">CGMCC 1.6375</strain>
    </source>
</reference>
<dbReference type="SUPFAM" id="SSF52058">
    <property type="entry name" value="L domain-like"/>
    <property type="match status" value="2"/>
</dbReference>
<protein>
    <recommendedName>
        <fullName evidence="11">Secreted protein (Por secretion system target)</fullName>
    </recommendedName>
</protein>
<feature type="chain" id="PRO_5047399824" description="Secreted protein (Por secretion system target)" evidence="6">
    <location>
        <begin position="25"/>
        <end position="560"/>
    </location>
</feature>
<dbReference type="InterPro" id="IPR032675">
    <property type="entry name" value="LRR_dom_sf"/>
</dbReference>
<comment type="caution">
    <text evidence="9">The sequence shown here is derived from an EMBL/GenBank/DDBJ whole genome shotgun (WGS) entry which is preliminary data.</text>
</comment>
<dbReference type="InterPro" id="IPR026444">
    <property type="entry name" value="Secre_tail"/>
</dbReference>
<evidence type="ECO:0000313" key="9">
    <source>
        <dbReference type="EMBL" id="GGN04089.1"/>
    </source>
</evidence>
<evidence type="ECO:0000313" key="10">
    <source>
        <dbReference type="Proteomes" id="UP000632339"/>
    </source>
</evidence>
<evidence type="ECO:0000259" key="7">
    <source>
        <dbReference type="Pfam" id="PF01030"/>
    </source>
</evidence>
<evidence type="ECO:0000256" key="3">
    <source>
        <dbReference type="ARBA" id="ARBA00022525"/>
    </source>
</evidence>
<accession>A0ABQ2I905</accession>
<dbReference type="PANTHER" id="PTHR31018">
    <property type="entry name" value="SPORULATION-SPECIFIC PROTEIN-RELATED"/>
    <property type="match status" value="1"/>
</dbReference>
<dbReference type="RefSeq" id="WP_019940989.1">
    <property type="nucleotide sequence ID" value="NZ_BMLI01000002.1"/>
</dbReference>
<evidence type="ECO:0000259" key="8">
    <source>
        <dbReference type="Pfam" id="PF18962"/>
    </source>
</evidence>
<evidence type="ECO:0000256" key="6">
    <source>
        <dbReference type="SAM" id="SignalP"/>
    </source>
</evidence>
<dbReference type="InterPro" id="IPR036941">
    <property type="entry name" value="Rcpt_L-dom_sf"/>
</dbReference>
<keyword evidence="4 6" id="KW-0732">Signal</keyword>
<evidence type="ECO:0000256" key="4">
    <source>
        <dbReference type="ARBA" id="ARBA00022729"/>
    </source>
</evidence>
<evidence type="ECO:0008006" key="11">
    <source>
        <dbReference type="Google" id="ProtNLM"/>
    </source>
</evidence>
<dbReference type="EMBL" id="BMLI01000002">
    <property type="protein sequence ID" value="GGN04089.1"/>
    <property type="molecule type" value="Genomic_DNA"/>
</dbReference>
<name>A0ABQ2I905_9BACT</name>
<sequence length="560" mass="59953">MKTSLSRLALVCLLNAFVFSVLHAQTCTFVNLRLTSQASVNAFSSACTTINGDITVSGADITDLSPLQHIQTINGKLTIQNNPALTSLNGLKNLTGTQHLLIYTNDLLTSLAGLEKLNTVSGSLHIRYNKNLVNLKGLDGLTGANQFYITNNDLLANLSGLGSLATVSDLLSISSNKSLVNFSGLSSLTSVSRINIGENDALTDFSGLESLTSVTWQMNVSSNKSLTSFNGLTNLNYLSEAYLSANNAMTDLSGLENVRSVYWLVVGESSGLTSLNGLHNLVSATNFIIRGNALLTDLAGLDNLATAGWLQISDNPELQSLSHLGTASSTGRVAALTIGGLVIRDNARLTSCAVAAVCDFTSANEATISGNGPGCQSQAAVEASCAALPVTLAHFKAKAERGTAVLQWATAEEKNSDFFEIEHSFDAKVWHRVGGQQAKGESHAVVNYEWTHTAPVNGINYYRLKMADLDGTFTYSHIEPLKFENLVRAVVYPNPVADILFVQNSKDAMLLRIIDATGKKVYETSRVPQMLPVRDLGSGTYQVQVTRHGGVVEQQRIVVF</sequence>
<dbReference type="NCBIfam" id="TIGR04183">
    <property type="entry name" value="Por_Secre_tail"/>
    <property type="match status" value="1"/>
</dbReference>
<evidence type="ECO:0000256" key="2">
    <source>
        <dbReference type="ARBA" id="ARBA00022512"/>
    </source>
</evidence>
<keyword evidence="2" id="KW-0134">Cell wall</keyword>
<dbReference type="InterPro" id="IPR051648">
    <property type="entry name" value="CWI-Assembly_Regulator"/>
</dbReference>
<dbReference type="Gene3D" id="3.80.10.10">
    <property type="entry name" value="Ribonuclease Inhibitor"/>
    <property type="match status" value="1"/>
</dbReference>
<dbReference type="Pfam" id="PF01030">
    <property type="entry name" value="Recep_L_domain"/>
    <property type="match status" value="1"/>
</dbReference>
<comment type="subcellular location">
    <subcellularLocation>
        <location evidence="1">Secreted</location>
        <location evidence="1">Cell wall</location>
    </subcellularLocation>
</comment>
<proteinExistence type="predicted"/>